<protein>
    <submittedName>
        <fullName evidence="1">Uncharacterized protein</fullName>
    </submittedName>
</protein>
<name>A0A0A8Z413_ARUDO</name>
<proteinExistence type="predicted"/>
<dbReference type="AlphaFoldDB" id="A0A0A8Z413"/>
<evidence type="ECO:0000313" key="1">
    <source>
        <dbReference type="EMBL" id="JAD31505.1"/>
    </source>
</evidence>
<organism evidence="1">
    <name type="scientific">Arundo donax</name>
    <name type="common">Giant reed</name>
    <name type="synonym">Donax arundinaceus</name>
    <dbReference type="NCBI Taxonomy" id="35708"/>
    <lineage>
        <taxon>Eukaryota</taxon>
        <taxon>Viridiplantae</taxon>
        <taxon>Streptophyta</taxon>
        <taxon>Embryophyta</taxon>
        <taxon>Tracheophyta</taxon>
        <taxon>Spermatophyta</taxon>
        <taxon>Magnoliopsida</taxon>
        <taxon>Liliopsida</taxon>
        <taxon>Poales</taxon>
        <taxon>Poaceae</taxon>
        <taxon>PACMAD clade</taxon>
        <taxon>Arundinoideae</taxon>
        <taxon>Arundineae</taxon>
        <taxon>Arundo</taxon>
    </lineage>
</organism>
<sequence>MQQSGLAQLLKSTGTMSARYIDHFTYLCHSYLTKSSIPICSEPIFWPLTVSRQRNTRRLWFI</sequence>
<reference evidence="1" key="1">
    <citation type="submission" date="2014-09" db="EMBL/GenBank/DDBJ databases">
        <authorList>
            <person name="Magalhaes I.L.F."/>
            <person name="Oliveira U."/>
            <person name="Santos F.R."/>
            <person name="Vidigal T.H.D.A."/>
            <person name="Brescovit A.D."/>
            <person name="Santos A.J."/>
        </authorList>
    </citation>
    <scope>NUCLEOTIDE SEQUENCE</scope>
    <source>
        <tissue evidence="1">Shoot tissue taken approximately 20 cm above the soil surface</tissue>
    </source>
</reference>
<reference evidence="1" key="2">
    <citation type="journal article" date="2015" name="Data Brief">
        <title>Shoot transcriptome of the giant reed, Arundo donax.</title>
        <authorList>
            <person name="Barrero R.A."/>
            <person name="Guerrero F.D."/>
            <person name="Moolhuijzen P."/>
            <person name="Goolsby J.A."/>
            <person name="Tidwell J."/>
            <person name="Bellgard S.E."/>
            <person name="Bellgard M.I."/>
        </authorList>
    </citation>
    <scope>NUCLEOTIDE SEQUENCE</scope>
    <source>
        <tissue evidence="1">Shoot tissue taken approximately 20 cm above the soil surface</tissue>
    </source>
</reference>
<accession>A0A0A8Z413</accession>
<dbReference type="EMBL" id="GBRH01266390">
    <property type="protein sequence ID" value="JAD31505.1"/>
    <property type="molecule type" value="Transcribed_RNA"/>
</dbReference>